<keyword evidence="3" id="KW-1133">Transmembrane helix</keyword>
<keyword evidence="3" id="KW-0812">Transmembrane</keyword>
<gene>
    <name evidence="5" type="ORF">B0A48_09834</name>
</gene>
<dbReference type="SUPFAM" id="SSF54236">
    <property type="entry name" value="Ubiquitin-like"/>
    <property type="match status" value="1"/>
</dbReference>
<dbReference type="InterPro" id="IPR000626">
    <property type="entry name" value="Ubiquitin-like_dom"/>
</dbReference>
<keyword evidence="3" id="KW-0472">Membrane</keyword>
<feature type="coiled-coil region" evidence="1">
    <location>
        <begin position="328"/>
        <end position="358"/>
    </location>
</feature>
<evidence type="ECO:0000313" key="5">
    <source>
        <dbReference type="EMBL" id="OQO05740.1"/>
    </source>
</evidence>
<feature type="compositionally biased region" description="Low complexity" evidence="2">
    <location>
        <begin position="162"/>
        <end position="203"/>
    </location>
</feature>
<sequence length="781" mass="84468">MAPLEPPSEIILRVKVPPGHLEGGRDEFSVGAIYTSLTVGAVRQRIQQLLPSNPVPERQRILYGGRALVDNEQSLADALNTRRDTSQTEYVIHLLVKDQATDNNSPHRRMVSTPTPVNAAAGNHGPHDAPGVSHQPAGAPLNGPMHQHVHHAQHLAMLQQRQAAMQQQAQLQHHLMMQQHQMMQHRPGAPGAPFGMPPAQMGAPGEGVPPPALNGDTLDRQQQNVDGASNEPQQGDPAAQNPNPAAMPNPGRPVSGQGFHVQGVGPDGNRFEIHQQTINMPGNVFPGQMPVGMPMPQFPGLGMPFPMPGMRSRPHAPSMPESGAPSALDRARQNVTEMRQLLDQMRAANANEAELARVAQIEQHINAVNDYIDPFRVGRVTPLSQAPPPAPTPTSETNGRVNGMPTGGPPLPNLIHLHNGFSAPHGMQGQAPPFGRVQMPIPTGFRPNLPAPQSQTPSDVSCYLLSSPTGPQALLFSPEHGQFTGRLNNTSAQRRFRRAPSLVPTHTAATSQPGATPTQPVPAPGEQAIAQQNAAAPPPDPAVAQIQQGGAPDPLAPIQPLINNFWMLFRVMIFAYFLMGANMGWQRPVALGLIGLGFWMIRAGLFGDNGIMRRWWEGVLRVEQAAPRPNENAVAAGDNAQQAPPAAVPTPEQLAQRLLQQRQDQLNRAPLHRLREQVRPLERAAALFFASLWPGIGEAHVQAQEAEERRRNEEEVEARRREEEARRREEEARSQAEQSGEKSETGSGEKLTLEAIEDHADGAESMTESSALPSAAATEQT</sequence>
<feature type="region of interest" description="Disordered" evidence="2">
    <location>
        <begin position="531"/>
        <end position="550"/>
    </location>
</feature>
<evidence type="ECO:0000313" key="6">
    <source>
        <dbReference type="Proteomes" id="UP000192596"/>
    </source>
</evidence>
<dbReference type="PROSITE" id="PS50053">
    <property type="entry name" value="UBIQUITIN_2"/>
    <property type="match status" value="1"/>
</dbReference>
<feature type="transmembrane region" description="Helical" evidence="3">
    <location>
        <begin position="585"/>
        <end position="605"/>
    </location>
</feature>
<evidence type="ECO:0000259" key="4">
    <source>
        <dbReference type="PROSITE" id="PS50053"/>
    </source>
</evidence>
<dbReference type="InParanoid" id="A0A1V8T326"/>
<feature type="region of interest" description="Disordered" evidence="2">
    <location>
        <begin position="704"/>
        <end position="781"/>
    </location>
</feature>
<dbReference type="OrthoDB" id="21589at2759"/>
<dbReference type="Gene3D" id="3.10.20.90">
    <property type="entry name" value="Phosphatidylinositol 3-kinase Catalytic Subunit, Chain A, domain 1"/>
    <property type="match status" value="1"/>
</dbReference>
<feature type="region of interest" description="Disordered" evidence="2">
    <location>
        <begin position="493"/>
        <end position="524"/>
    </location>
</feature>
<feature type="compositionally biased region" description="Basic and acidic residues" evidence="2">
    <location>
        <begin position="706"/>
        <end position="744"/>
    </location>
</feature>
<dbReference type="EMBL" id="NAJO01000018">
    <property type="protein sequence ID" value="OQO05740.1"/>
    <property type="molecule type" value="Genomic_DNA"/>
</dbReference>
<evidence type="ECO:0000256" key="2">
    <source>
        <dbReference type="SAM" id="MobiDB-lite"/>
    </source>
</evidence>
<feature type="compositionally biased region" description="Polar residues" evidence="2">
    <location>
        <begin position="220"/>
        <end position="231"/>
    </location>
</feature>
<protein>
    <recommendedName>
        <fullName evidence="4">Ubiquitin-like domain-containing protein</fullName>
    </recommendedName>
</protein>
<keyword evidence="6" id="KW-1185">Reference proteome</keyword>
<dbReference type="Proteomes" id="UP000192596">
    <property type="component" value="Unassembled WGS sequence"/>
</dbReference>
<keyword evidence="1" id="KW-0175">Coiled coil</keyword>
<evidence type="ECO:0000256" key="1">
    <source>
        <dbReference type="SAM" id="Coils"/>
    </source>
</evidence>
<feature type="domain" description="Ubiquitin-like" evidence="4">
    <location>
        <begin position="10"/>
        <end position="77"/>
    </location>
</feature>
<feature type="region of interest" description="Disordered" evidence="2">
    <location>
        <begin position="162"/>
        <end position="269"/>
    </location>
</feature>
<name>A0A1V8T326_9PEZI</name>
<dbReference type="AlphaFoldDB" id="A0A1V8T326"/>
<comment type="caution">
    <text evidence="5">The sequence shown here is derived from an EMBL/GenBank/DDBJ whole genome shotgun (WGS) entry which is preliminary data.</text>
</comment>
<evidence type="ECO:0000256" key="3">
    <source>
        <dbReference type="SAM" id="Phobius"/>
    </source>
</evidence>
<organism evidence="5 6">
    <name type="scientific">Cryoendolithus antarcticus</name>
    <dbReference type="NCBI Taxonomy" id="1507870"/>
    <lineage>
        <taxon>Eukaryota</taxon>
        <taxon>Fungi</taxon>
        <taxon>Dikarya</taxon>
        <taxon>Ascomycota</taxon>
        <taxon>Pezizomycotina</taxon>
        <taxon>Dothideomycetes</taxon>
        <taxon>Dothideomycetidae</taxon>
        <taxon>Cladosporiales</taxon>
        <taxon>Cladosporiaceae</taxon>
        <taxon>Cryoendolithus</taxon>
    </lineage>
</organism>
<feature type="region of interest" description="Disordered" evidence="2">
    <location>
        <begin position="382"/>
        <end position="401"/>
    </location>
</feature>
<dbReference type="InterPro" id="IPR029071">
    <property type="entry name" value="Ubiquitin-like_domsf"/>
</dbReference>
<accession>A0A1V8T326</accession>
<feature type="compositionally biased region" description="Polar residues" evidence="2">
    <location>
        <begin position="766"/>
        <end position="781"/>
    </location>
</feature>
<feature type="compositionally biased region" description="Polar residues" evidence="2">
    <location>
        <begin position="507"/>
        <end position="518"/>
    </location>
</feature>
<proteinExistence type="predicted"/>
<feature type="region of interest" description="Disordered" evidence="2">
    <location>
        <begin position="101"/>
        <end position="132"/>
    </location>
</feature>
<reference evidence="6" key="1">
    <citation type="submission" date="2017-03" db="EMBL/GenBank/DDBJ databases">
        <title>Genomes of endolithic fungi from Antarctica.</title>
        <authorList>
            <person name="Coleine C."/>
            <person name="Masonjones S."/>
            <person name="Stajich J.E."/>
        </authorList>
    </citation>
    <scope>NUCLEOTIDE SEQUENCE [LARGE SCALE GENOMIC DNA]</scope>
    <source>
        <strain evidence="6">CCFEE 5527</strain>
    </source>
</reference>
<feature type="compositionally biased region" description="Low complexity" evidence="2">
    <location>
        <begin position="232"/>
        <end position="244"/>
    </location>
</feature>